<evidence type="ECO:0000313" key="7">
    <source>
        <dbReference type="EMBL" id="CAB5077878.1"/>
    </source>
</evidence>
<evidence type="ECO:0000313" key="4">
    <source>
        <dbReference type="EMBL" id="CAB4615024.1"/>
    </source>
</evidence>
<keyword evidence="1" id="KW-0472">Membrane</keyword>
<evidence type="ECO:0000313" key="6">
    <source>
        <dbReference type="EMBL" id="CAB4986132.1"/>
    </source>
</evidence>
<dbReference type="EMBL" id="CAFBOK010000109">
    <property type="protein sequence ID" value="CAB4986132.1"/>
    <property type="molecule type" value="Genomic_DNA"/>
</dbReference>
<evidence type="ECO:0000313" key="5">
    <source>
        <dbReference type="EMBL" id="CAB4947164.1"/>
    </source>
</evidence>
<gene>
    <name evidence="3" type="ORF">UFOPK1762_00444</name>
    <name evidence="4" type="ORF">UFOPK1906_00301</name>
    <name evidence="2" type="ORF">UFOPK3331_00235</name>
    <name evidence="5" type="ORF">UFOPK3785_00591</name>
    <name evidence="6" type="ORF">UFOPK3927_01012</name>
    <name evidence="7" type="ORF">UFOPK4371_01213</name>
</gene>
<proteinExistence type="predicted"/>
<protein>
    <submittedName>
        <fullName evidence="2">Unannotated protein</fullName>
    </submittedName>
</protein>
<sequence length="165" mass="17163">MTSELTQPRHTVGSIAQNALVTLTLAFLVLGDVLAFNQLATQSATDAILQLLVFSIGGAGFVAFLRQAVFGTTPKERLLALIPGAVSAAALIGWKMQFPVGWSITVTAVAAVAVATVVVRQLWSPSAERDGDAAQLLGLLCLAQTIVFVYFAVLATADASSTLFG</sequence>
<feature type="transmembrane region" description="Helical" evidence="1">
    <location>
        <begin position="135"/>
        <end position="157"/>
    </location>
</feature>
<evidence type="ECO:0000313" key="2">
    <source>
        <dbReference type="EMBL" id="CAB4331658.1"/>
    </source>
</evidence>
<dbReference type="EMBL" id="CAFBRD010000070">
    <property type="protein sequence ID" value="CAB5077878.1"/>
    <property type="molecule type" value="Genomic_DNA"/>
</dbReference>
<organism evidence="2">
    <name type="scientific">freshwater metagenome</name>
    <dbReference type="NCBI Taxonomy" id="449393"/>
    <lineage>
        <taxon>unclassified sequences</taxon>
        <taxon>metagenomes</taxon>
        <taxon>ecological metagenomes</taxon>
    </lineage>
</organism>
<dbReference type="EMBL" id="CAFBNJ010000021">
    <property type="protein sequence ID" value="CAB4947164.1"/>
    <property type="molecule type" value="Genomic_DNA"/>
</dbReference>
<feature type="transmembrane region" description="Helical" evidence="1">
    <location>
        <begin position="77"/>
        <end position="94"/>
    </location>
</feature>
<keyword evidence="1" id="KW-1133">Transmembrane helix</keyword>
<accession>A0A6J5YRZ0</accession>
<feature type="transmembrane region" description="Helical" evidence="1">
    <location>
        <begin position="47"/>
        <end position="65"/>
    </location>
</feature>
<reference evidence="2" key="1">
    <citation type="submission" date="2020-05" db="EMBL/GenBank/DDBJ databases">
        <authorList>
            <person name="Chiriac C."/>
            <person name="Salcher M."/>
            <person name="Ghai R."/>
            <person name="Kavagutti S V."/>
        </authorList>
    </citation>
    <scope>NUCLEOTIDE SEQUENCE</scope>
</reference>
<dbReference type="EMBL" id="CAESAL010000005">
    <property type="protein sequence ID" value="CAB4331658.1"/>
    <property type="molecule type" value="Genomic_DNA"/>
</dbReference>
<dbReference type="AlphaFoldDB" id="A0A6J5YRZ0"/>
<dbReference type="EMBL" id="CAEZVC010000009">
    <property type="protein sequence ID" value="CAB4615024.1"/>
    <property type="molecule type" value="Genomic_DNA"/>
</dbReference>
<feature type="transmembrane region" description="Helical" evidence="1">
    <location>
        <begin position="12"/>
        <end position="35"/>
    </location>
</feature>
<name>A0A6J5YRZ0_9ZZZZ</name>
<feature type="transmembrane region" description="Helical" evidence="1">
    <location>
        <begin position="100"/>
        <end position="123"/>
    </location>
</feature>
<evidence type="ECO:0000256" key="1">
    <source>
        <dbReference type="SAM" id="Phobius"/>
    </source>
</evidence>
<dbReference type="EMBL" id="CAEZTY010000010">
    <property type="protein sequence ID" value="CAB4579124.1"/>
    <property type="molecule type" value="Genomic_DNA"/>
</dbReference>
<keyword evidence="1" id="KW-0812">Transmembrane</keyword>
<evidence type="ECO:0000313" key="3">
    <source>
        <dbReference type="EMBL" id="CAB4579124.1"/>
    </source>
</evidence>